<dbReference type="AlphaFoldDB" id="A0A8B7P2C2"/>
<evidence type="ECO:0000313" key="5">
    <source>
        <dbReference type="RefSeq" id="XP_018020259.1"/>
    </source>
</evidence>
<dbReference type="InterPro" id="IPR003961">
    <property type="entry name" value="FN3_dom"/>
</dbReference>
<feature type="region of interest" description="Disordered" evidence="1">
    <location>
        <begin position="588"/>
        <end position="628"/>
    </location>
</feature>
<dbReference type="OrthoDB" id="10055806at2759"/>
<feature type="compositionally biased region" description="Polar residues" evidence="1">
    <location>
        <begin position="588"/>
        <end position="597"/>
    </location>
</feature>
<dbReference type="PANTHER" id="PTHR23278">
    <property type="entry name" value="SIDESTEP PROTEIN"/>
    <property type="match status" value="1"/>
</dbReference>
<sequence length="628" mass="67262">MEAVGGDLRNVLYTPRSKVDFGSLLCWASNIVGEQRTPCVFHVVHSSPPDPVQNCTLSDVGRTSATVRCQTGWDGGLPQTFTLSVSQDALSVPASSANNSNGTSPRVLANTSSSPKAEFTVTGLNPGQAYVLTIAAVNARGHSAPLRVALETLEDKAQERTSPGVAQKDKNRLPIGPIIAVMIGALASLTLSCVVIVLVIRARRSSARPKKCTKAHDDRDVGDAQSNQMEASFTTFLDTGGSSPDLIPYCSEAITVKAMPAGGNLTFNQLSLMDSTGRGADGRDVPGRAGRNALAGAGPEMTSAVLHRTASLPRSSLNKTHRERFYQLPLDHDFSPLVCNTKTHASLHSLHRLDGTITYMSPLKLPKVIPTSETGSSFPSVSMHAGGCMSRASAHQMSRGGESGNGTVEKTTRDSNFAPRNSRQPMRHLHQHIMRPPMHRNANKDSYDMRASNLGSPTPDETSCISYSPSPSSTTSSECTVRPESVRIDRTLPRRMDSNFLSIRVGSPNNEGSQVHQILRLHPNSGYASDVVQIPSNQQVEQSAFPGSPLSCHPSIAPQKETFDCADGACSQNETFCSPPPMFSNSCNTLESSQPLTEASKRGKAVEGSSILTRYDKKEQSSDHLVST</sequence>
<name>A0A8B7P2C2_HYAAZ</name>
<keyword evidence="2" id="KW-1133">Transmembrane helix</keyword>
<evidence type="ECO:0000256" key="2">
    <source>
        <dbReference type="SAM" id="Phobius"/>
    </source>
</evidence>
<reference evidence="5" key="1">
    <citation type="submission" date="2025-08" db="UniProtKB">
        <authorList>
            <consortium name="RefSeq"/>
        </authorList>
    </citation>
    <scope>IDENTIFICATION</scope>
    <source>
        <tissue evidence="5">Whole organism</tissue>
    </source>
</reference>
<dbReference type="Gene3D" id="2.60.40.10">
    <property type="entry name" value="Immunoglobulins"/>
    <property type="match status" value="1"/>
</dbReference>
<dbReference type="RefSeq" id="XP_018020259.1">
    <property type="nucleotide sequence ID" value="XM_018164770.2"/>
</dbReference>
<evidence type="ECO:0000256" key="1">
    <source>
        <dbReference type="SAM" id="MobiDB-lite"/>
    </source>
</evidence>
<dbReference type="KEGG" id="hazt:108676655"/>
<feature type="region of interest" description="Disordered" evidence="1">
    <location>
        <begin position="391"/>
        <end position="424"/>
    </location>
</feature>
<dbReference type="PANTHER" id="PTHR23278:SF19">
    <property type="entry name" value="OBSCURIN"/>
    <property type="match status" value="1"/>
</dbReference>
<proteinExistence type="predicted"/>
<protein>
    <submittedName>
        <fullName evidence="5">Uncharacterized protein LOC108676655</fullName>
    </submittedName>
</protein>
<dbReference type="InterPro" id="IPR013783">
    <property type="entry name" value="Ig-like_fold"/>
</dbReference>
<gene>
    <name evidence="5" type="primary">LOC108676655</name>
</gene>
<keyword evidence="2" id="KW-0812">Transmembrane</keyword>
<dbReference type="PROSITE" id="PS50853">
    <property type="entry name" value="FN3"/>
    <property type="match status" value="1"/>
</dbReference>
<dbReference type="Proteomes" id="UP000694843">
    <property type="component" value="Unplaced"/>
</dbReference>
<dbReference type="SMART" id="SM00060">
    <property type="entry name" value="FN3"/>
    <property type="match status" value="1"/>
</dbReference>
<dbReference type="InterPro" id="IPR036116">
    <property type="entry name" value="FN3_sf"/>
</dbReference>
<keyword evidence="4" id="KW-1185">Reference proteome</keyword>
<dbReference type="GeneID" id="108676655"/>
<feature type="compositionally biased region" description="Low complexity" evidence="1">
    <location>
        <begin position="461"/>
        <end position="480"/>
    </location>
</feature>
<dbReference type="Pfam" id="PF00041">
    <property type="entry name" value="fn3"/>
    <property type="match status" value="1"/>
</dbReference>
<evidence type="ECO:0000313" key="4">
    <source>
        <dbReference type="Proteomes" id="UP000694843"/>
    </source>
</evidence>
<organism evidence="4 5">
    <name type="scientific">Hyalella azteca</name>
    <name type="common">Amphipod</name>
    <dbReference type="NCBI Taxonomy" id="294128"/>
    <lineage>
        <taxon>Eukaryota</taxon>
        <taxon>Metazoa</taxon>
        <taxon>Ecdysozoa</taxon>
        <taxon>Arthropoda</taxon>
        <taxon>Crustacea</taxon>
        <taxon>Multicrustacea</taxon>
        <taxon>Malacostraca</taxon>
        <taxon>Eumalacostraca</taxon>
        <taxon>Peracarida</taxon>
        <taxon>Amphipoda</taxon>
        <taxon>Senticaudata</taxon>
        <taxon>Talitrida</taxon>
        <taxon>Talitroidea</taxon>
        <taxon>Hyalellidae</taxon>
        <taxon>Hyalella</taxon>
    </lineage>
</organism>
<feature type="region of interest" description="Disordered" evidence="1">
    <location>
        <begin position="454"/>
        <end position="482"/>
    </location>
</feature>
<feature type="region of interest" description="Disordered" evidence="1">
    <location>
        <begin position="92"/>
        <end position="111"/>
    </location>
</feature>
<dbReference type="SUPFAM" id="SSF49265">
    <property type="entry name" value="Fibronectin type III"/>
    <property type="match status" value="1"/>
</dbReference>
<keyword evidence="2" id="KW-0472">Membrane</keyword>
<evidence type="ECO:0000259" key="3">
    <source>
        <dbReference type="PROSITE" id="PS50853"/>
    </source>
</evidence>
<accession>A0A8B7P2C2</accession>
<dbReference type="CDD" id="cd00063">
    <property type="entry name" value="FN3"/>
    <property type="match status" value="1"/>
</dbReference>
<feature type="transmembrane region" description="Helical" evidence="2">
    <location>
        <begin position="178"/>
        <end position="200"/>
    </location>
</feature>
<feature type="compositionally biased region" description="Polar residues" evidence="1">
    <location>
        <begin position="405"/>
        <end position="424"/>
    </location>
</feature>
<feature type="domain" description="Fibronectin type-III" evidence="3">
    <location>
        <begin position="48"/>
        <end position="156"/>
    </location>
</feature>